<sequence length="79" mass="8088">MMSFPTTNEAKKDQYVGQTKQNVGQTFGSDSLESRGQAQQNTGLIEETTANLGGLLGGTVNTVGGVLQGTLGALGGNNK</sequence>
<dbReference type="EMBL" id="JAEPRD010000043">
    <property type="protein sequence ID" value="KAG2204578.1"/>
    <property type="molecule type" value="Genomic_DNA"/>
</dbReference>
<dbReference type="InterPro" id="IPR036629">
    <property type="entry name" value="YjbJ_sf"/>
</dbReference>
<keyword evidence="3" id="KW-1185">Reference proteome</keyword>
<dbReference type="AlphaFoldDB" id="A0A8H7V5X1"/>
<name>A0A8H7V5X1_9FUNG</name>
<protein>
    <recommendedName>
        <fullName evidence="4">CsbD-like domain-containing protein</fullName>
    </recommendedName>
</protein>
<evidence type="ECO:0008006" key="4">
    <source>
        <dbReference type="Google" id="ProtNLM"/>
    </source>
</evidence>
<feature type="region of interest" description="Disordered" evidence="1">
    <location>
        <begin position="1"/>
        <end position="45"/>
    </location>
</feature>
<dbReference type="Proteomes" id="UP000603453">
    <property type="component" value="Unassembled WGS sequence"/>
</dbReference>
<evidence type="ECO:0000313" key="2">
    <source>
        <dbReference type="EMBL" id="KAG2204578.1"/>
    </source>
</evidence>
<accession>A0A8H7V5X1</accession>
<feature type="compositionally biased region" description="Polar residues" evidence="1">
    <location>
        <begin position="16"/>
        <end position="43"/>
    </location>
</feature>
<gene>
    <name evidence="2" type="ORF">INT47_012637</name>
</gene>
<dbReference type="SUPFAM" id="SSF69047">
    <property type="entry name" value="Hypothetical protein YjbJ"/>
    <property type="match status" value="1"/>
</dbReference>
<comment type="caution">
    <text evidence="2">The sequence shown here is derived from an EMBL/GenBank/DDBJ whole genome shotgun (WGS) entry which is preliminary data.</text>
</comment>
<organism evidence="2 3">
    <name type="scientific">Mucor saturninus</name>
    <dbReference type="NCBI Taxonomy" id="64648"/>
    <lineage>
        <taxon>Eukaryota</taxon>
        <taxon>Fungi</taxon>
        <taxon>Fungi incertae sedis</taxon>
        <taxon>Mucoromycota</taxon>
        <taxon>Mucoromycotina</taxon>
        <taxon>Mucoromycetes</taxon>
        <taxon>Mucorales</taxon>
        <taxon>Mucorineae</taxon>
        <taxon>Mucoraceae</taxon>
        <taxon>Mucor</taxon>
    </lineage>
</organism>
<evidence type="ECO:0000313" key="3">
    <source>
        <dbReference type="Proteomes" id="UP000603453"/>
    </source>
</evidence>
<proteinExistence type="predicted"/>
<dbReference type="OrthoDB" id="10417416at2759"/>
<evidence type="ECO:0000256" key="1">
    <source>
        <dbReference type="SAM" id="MobiDB-lite"/>
    </source>
</evidence>
<reference evidence="2" key="1">
    <citation type="submission" date="2020-12" db="EMBL/GenBank/DDBJ databases">
        <title>Metabolic potential, ecology and presence of endohyphal bacteria is reflected in genomic diversity of Mucoromycotina.</title>
        <authorList>
            <person name="Muszewska A."/>
            <person name="Okrasinska A."/>
            <person name="Steczkiewicz K."/>
            <person name="Drgas O."/>
            <person name="Orlowska M."/>
            <person name="Perlinska-Lenart U."/>
            <person name="Aleksandrzak-Piekarczyk T."/>
            <person name="Szatraj K."/>
            <person name="Zielenkiewicz U."/>
            <person name="Pilsyk S."/>
            <person name="Malc E."/>
            <person name="Mieczkowski P."/>
            <person name="Kruszewska J.S."/>
            <person name="Biernat P."/>
            <person name="Pawlowska J."/>
        </authorList>
    </citation>
    <scope>NUCLEOTIDE SEQUENCE</scope>
    <source>
        <strain evidence="2">WA0000017839</strain>
    </source>
</reference>